<dbReference type="OrthoDB" id="3344043at2759"/>
<keyword evidence="1" id="KW-1133">Transmembrane helix</keyword>
<feature type="transmembrane region" description="Helical" evidence="1">
    <location>
        <begin position="189"/>
        <end position="211"/>
    </location>
</feature>
<protein>
    <submittedName>
        <fullName evidence="2">Uncharacterized protein</fullName>
    </submittedName>
</protein>
<dbReference type="AlphaFoldDB" id="A0A0F7TGD0"/>
<feature type="transmembrane region" description="Helical" evidence="1">
    <location>
        <begin position="104"/>
        <end position="127"/>
    </location>
</feature>
<sequence>MRQPLKNVAQYNNSPTMAPPVYATVSTNNLGPPQRITGKYANIFLGFLILTLPLAALVAALLVLIYHYRVEQITPSGFSIGSGTPQDDHGALYVDINPTILMKVASLSSTIAGFLTTVAAGLAAYPLASAVLVKTRAENPDALLSPFHYYLALDLIENAGYFTVWRWLKFRFSKSQKQTNPPPQLISMGRIACVTLMFGALIFVGDTWLHFTTDPTEFTQFGSLRSDAAAYSMILNSNCTSQDNTYNEQNDRPCSFSPSIRGGYFLNPITTLEVFNNISTTRSVNVVSVADATHAFLGIPNNGRDQGHDFTATTFSVSTQCQSATAACDVSRDNITSGAGSVFHCAKYTAWWGLVNGPRTDFSKHYFTDASGTQNASSLEDTISNPFYVGFGGFTDPSSAAALELIQRNDPGVIAQEFGGVGYLFFCNTTVYDVSYTAVNGSVTAFTATPSNSSVSTALMAAESNLDSGDLQLRDAADLGALLANDTQDMANTFALAYSRVLMSTVSGALQTSPILNGRQRITKIVARVPVTPLYFLVASVALMIGLGVYLTITALVTTRIKDIEEVRARLSMKQLVADRMEPDAARIPIKSIDDIFTVGAPAGLTKRIGIGKRNSSVGGWEFKVWDPLK</sequence>
<gene>
    <name evidence="2" type="ORF">PMG11_01218</name>
</gene>
<evidence type="ECO:0000313" key="2">
    <source>
        <dbReference type="EMBL" id="CEJ54932.1"/>
    </source>
</evidence>
<dbReference type="Proteomes" id="UP000042958">
    <property type="component" value="Unassembled WGS sequence"/>
</dbReference>
<evidence type="ECO:0000256" key="1">
    <source>
        <dbReference type="SAM" id="Phobius"/>
    </source>
</evidence>
<dbReference type="STRING" id="104259.A0A0F7TGD0"/>
<organism evidence="2 3">
    <name type="scientific">Penicillium brasilianum</name>
    <dbReference type="NCBI Taxonomy" id="104259"/>
    <lineage>
        <taxon>Eukaryota</taxon>
        <taxon>Fungi</taxon>
        <taxon>Dikarya</taxon>
        <taxon>Ascomycota</taxon>
        <taxon>Pezizomycotina</taxon>
        <taxon>Eurotiomycetes</taxon>
        <taxon>Eurotiomycetidae</taxon>
        <taxon>Eurotiales</taxon>
        <taxon>Aspergillaceae</taxon>
        <taxon>Penicillium</taxon>
    </lineage>
</organism>
<keyword evidence="3" id="KW-1185">Reference proteome</keyword>
<feature type="transmembrane region" description="Helical" evidence="1">
    <location>
        <begin position="43"/>
        <end position="66"/>
    </location>
</feature>
<evidence type="ECO:0000313" key="3">
    <source>
        <dbReference type="Proteomes" id="UP000042958"/>
    </source>
</evidence>
<keyword evidence="1" id="KW-0472">Membrane</keyword>
<name>A0A0F7TGD0_PENBI</name>
<dbReference type="EMBL" id="CDHK01000001">
    <property type="protein sequence ID" value="CEJ54932.1"/>
    <property type="molecule type" value="Genomic_DNA"/>
</dbReference>
<proteinExistence type="predicted"/>
<accession>A0A0F7TGD0</accession>
<reference evidence="3" key="1">
    <citation type="journal article" date="2015" name="Genome Announc.">
        <title>Draft genome sequence of the fungus Penicillium brasilianum MG11.</title>
        <authorList>
            <person name="Horn F."/>
            <person name="Linde J."/>
            <person name="Mattern D.J."/>
            <person name="Walther G."/>
            <person name="Guthke R."/>
            <person name="Brakhage A.A."/>
            <person name="Valiante V."/>
        </authorList>
    </citation>
    <scope>NUCLEOTIDE SEQUENCE [LARGE SCALE GENOMIC DNA]</scope>
    <source>
        <strain evidence="3">MG11</strain>
    </source>
</reference>
<feature type="transmembrane region" description="Helical" evidence="1">
    <location>
        <begin position="534"/>
        <end position="558"/>
    </location>
</feature>
<keyword evidence="1" id="KW-0812">Transmembrane</keyword>